<dbReference type="SUPFAM" id="SSF52087">
    <property type="entry name" value="CRAL/TRIO domain"/>
    <property type="match status" value="1"/>
</dbReference>
<accession>A0A7S3PWI4</accession>
<name>A0A7S3PWI4_9STRA</name>
<dbReference type="InterPro" id="IPR036273">
    <property type="entry name" value="CRAL/TRIO_N_dom_sf"/>
</dbReference>
<evidence type="ECO:0000313" key="3">
    <source>
        <dbReference type="EMBL" id="CAE0457866.1"/>
    </source>
</evidence>
<dbReference type="Pfam" id="PF00650">
    <property type="entry name" value="CRAL_TRIO"/>
    <property type="match status" value="1"/>
</dbReference>
<dbReference type="EMBL" id="HBIO01003957">
    <property type="protein sequence ID" value="CAE0457866.1"/>
    <property type="molecule type" value="Transcribed_RNA"/>
</dbReference>
<reference evidence="3" key="1">
    <citation type="submission" date="2021-01" db="EMBL/GenBank/DDBJ databases">
        <authorList>
            <person name="Corre E."/>
            <person name="Pelletier E."/>
            <person name="Niang G."/>
            <person name="Scheremetjew M."/>
            <person name="Finn R."/>
            <person name="Kale V."/>
            <person name="Holt S."/>
            <person name="Cochrane G."/>
            <person name="Meng A."/>
            <person name="Brown T."/>
            <person name="Cohen L."/>
        </authorList>
    </citation>
    <scope>NUCLEOTIDE SEQUENCE</scope>
    <source>
        <strain evidence="3">MM31A-1</strain>
    </source>
</reference>
<proteinExistence type="predicted"/>
<dbReference type="GO" id="GO:0008526">
    <property type="term" value="F:phosphatidylinositol transfer activity"/>
    <property type="evidence" value="ECO:0007669"/>
    <property type="project" value="TreeGrafter"/>
</dbReference>
<sequence length="290" mass="33589">MDSASSSEDDSNNIVQHKGWSENNEPRMFEKTVEEKGCKEIVEALTEEELEAMPDENMPMRHFRADKGNVTKAIKRIKYAIQWRQDFGVERILRAACNGNPTNDEEKEIRSILMEESSTGKLYVRNHDNDNRAILYLYPVRENSNHPEHNIMNLVYQIERSIACTEKNGLEKIVIVADFKNWKLKDASPMEVTKKTIHILQECYVERVAKFFITNAPIIFRTFWSLVQPFLDPVTKEKVVFCTSNKGILKLRTSFDEKKVEKCALGVSDLKAFDVTDYYATPLDTTFDEM</sequence>
<dbReference type="InterPro" id="IPR001251">
    <property type="entry name" value="CRAL-TRIO_dom"/>
</dbReference>
<dbReference type="InterPro" id="IPR036865">
    <property type="entry name" value="CRAL-TRIO_dom_sf"/>
</dbReference>
<feature type="domain" description="CRAL-TRIO" evidence="2">
    <location>
        <begin position="110"/>
        <end position="272"/>
    </location>
</feature>
<dbReference type="SUPFAM" id="SSF46938">
    <property type="entry name" value="CRAL/TRIO N-terminal domain"/>
    <property type="match status" value="1"/>
</dbReference>
<dbReference type="PANTHER" id="PTHR45824">
    <property type="entry name" value="GH16843P"/>
    <property type="match status" value="1"/>
</dbReference>
<dbReference type="SMART" id="SM00516">
    <property type="entry name" value="SEC14"/>
    <property type="match status" value="1"/>
</dbReference>
<dbReference type="CDD" id="cd00170">
    <property type="entry name" value="SEC14"/>
    <property type="match status" value="1"/>
</dbReference>
<protein>
    <recommendedName>
        <fullName evidence="2">CRAL-TRIO domain-containing protein</fullName>
    </recommendedName>
</protein>
<dbReference type="Gene3D" id="3.40.525.10">
    <property type="entry name" value="CRAL-TRIO lipid binding domain"/>
    <property type="match status" value="1"/>
</dbReference>
<dbReference type="PANTHER" id="PTHR45824:SF29">
    <property type="entry name" value="GH16843P"/>
    <property type="match status" value="1"/>
</dbReference>
<evidence type="ECO:0000256" key="1">
    <source>
        <dbReference type="SAM" id="MobiDB-lite"/>
    </source>
</evidence>
<dbReference type="PROSITE" id="PS50191">
    <property type="entry name" value="CRAL_TRIO"/>
    <property type="match status" value="1"/>
</dbReference>
<evidence type="ECO:0000259" key="2">
    <source>
        <dbReference type="PROSITE" id="PS50191"/>
    </source>
</evidence>
<feature type="region of interest" description="Disordered" evidence="1">
    <location>
        <begin position="1"/>
        <end position="27"/>
    </location>
</feature>
<dbReference type="AlphaFoldDB" id="A0A7S3PWI4"/>
<organism evidence="3">
    <name type="scientific">Chaetoceros debilis</name>
    <dbReference type="NCBI Taxonomy" id="122233"/>
    <lineage>
        <taxon>Eukaryota</taxon>
        <taxon>Sar</taxon>
        <taxon>Stramenopiles</taxon>
        <taxon>Ochrophyta</taxon>
        <taxon>Bacillariophyta</taxon>
        <taxon>Coscinodiscophyceae</taxon>
        <taxon>Chaetocerotophycidae</taxon>
        <taxon>Chaetocerotales</taxon>
        <taxon>Chaetocerotaceae</taxon>
        <taxon>Chaetoceros</taxon>
    </lineage>
</organism>
<gene>
    <name evidence="3" type="ORF">CDEB00056_LOCUS2707</name>
</gene>
<dbReference type="InterPro" id="IPR052578">
    <property type="entry name" value="PI_Transfer_CRAL-TRIO"/>
</dbReference>